<proteinExistence type="predicted"/>
<feature type="signal peptide" evidence="1">
    <location>
        <begin position="1"/>
        <end position="20"/>
    </location>
</feature>
<dbReference type="KEGG" id="pdj:D0907_16585"/>
<organism evidence="2 5">
    <name type="scientific">Pseudoalteromonas lipolytica</name>
    <dbReference type="NCBI Taxonomy" id="570156"/>
    <lineage>
        <taxon>Bacteria</taxon>
        <taxon>Pseudomonadati</taxon>
        <taxon>Pseudomonadota</taxon>
        <taxon>Gammaproteobacteria</taxon>
        <taxon>Alteromonadales</taxon>
        <taxon>Pseudoalteromonadaceae</taxon>
        <taxon>Pseudoalteromonas</taxon>
    </lineage>
</organism>
<keyword evidence="2" id="KW-0614">Plasmid</keyword>
<keyword evidence="4" id="KW-1185">Reference proteome</keyword>
<evidence type="ECO:0000313" key="2">
    <source>
        <dbReference type="EMBL" id="AXV66945.1"/>
    </source>
</evidence>
<accession>A0AAD0S2G9</accession>
<dbReference type="RefSeq" id="WP_036972104.1">
    <property type="nucleotide sequence ID" value="NZ_CP032091.1"/>
</dbReference>
<evidence type="ECO:0000313" key="4">
    <source>
        <dbReference type="Proteomes" id="UP000183805"/>
    </source>
</evidence>
<dbReference type="PROSITE" id="PS51257">
    <property type="entry name" value="PROKAR_LIPOPROTEIN"/>
    <property type="match status" value="1"/>
</dbReference>
<dbReference type="Proteomes" id="UP000183805">
    <property type="component" value="Unassembled WGS sequence"/>
</dbReference>
<dbReference type="Pfam" id="PF11659">
    <property type="entry name" value="DUF3261"/>
    <property type="match status" value="1"/>
</dbReference>
<protein>
    <submittedName>
        <fullName evidence="2">DUF3261 domain-containing protein</fullName>
    </submittedName>
</protein>
<dbReference type="GeneID" id="99507099"/>
<feature type="chain" id="PRO_5041923046" evidence="1">
    <location>
        <begin position="21"/>
        <end position="183"/>
    </location>
</feature>
<evidence type="ECO:0000256" key="1">
    <source>
        <dbReference type="SAM" id="SignalP"/>
    </source>
</evidence>
<evidence type="ECO:0000313" key="5">
    <source>
        <dbReference type="Proteomes" id="UP000264605"/>
    </source>
</evidence>
<keyword evidence="1" id="KW-0732">Signal</keyword>
<name>A0AAD0S2G9_9GAMM</name>
<sequence>MSRLKTLVIAAMVLLLASCASEFAVKAGVDLAPNAGIYLMDPPASFVADNWQQVLEVSHNDESHTLLAQLDINSLSGINLVVMTAQGVPVFQLEKAISGPVKSKKMLPIERLDPRYILADIMLVHWPVEVLSSQLYGLKIVAKDSKRLLYKGDELISEIRFLEEKTELVNYQRNYKIIFQRVN</sequence>
<dbReference type="EMBL" id="CP032091">
    <property type="protein sequence ID" value="AXV66945.1"/>
    <property type="molecule type" value="Genomic_DNA"/>
</dbReference>
<dbReference type="EMBL" id="FPAZ01000004">
    <property type="protein sequence ID" value="SFT53719.1"/>
    <property type="molecule type" value="Genomic_DNA"/>
</dbReference>
<reference evidence="2 5" key="2">
    <citation type="submission" date="2018-08" db="EMBL/GenBank/DDBJ databases">
        <title>Draft genome sequence of Pseudoalteromonas donghaensis HJ51.</title>
        <authorList>
            <person name="Oh J."/>
            <person name="Roh D."/>
        </authorList>
    </citation>
    <scope>NUCLEOTIDE SEQUENCE [LARGE SCALE GENOMIC DNA]</scope>
    <source>
        <strain evidence="2 5">HJ51</strain>
        <plasmid evidence="2 5">unnamed1</plasmid>
    </source>
</reference>
<gene>
    <name evidence="2" type="ORF">D0907_16585</name>
    <name evidence="3" type="ORF">SAMN04487854_104153</name>
</gene>
<dbReference type="InterPro" id="IPR021675">
    <property type="entry name" value="DUF3261"/>
</dbReference>
<dbReference type="AlphaFoldDB" id="A0AAD0S2G9"/>
<dbReference type="Proteomes" id="UP000264605">
    <property type="component" value="Plasmid unnamed1"/>
</dbReference>
<reference evidence="3 4" key="1">
    <citation type="submission" date="2016-10" db="EMBL/GenBank/DDBJ databases">
        <authorList>
            <person name="Varghese N."/>
            <person name="Submissions S."/>
        </authorList>
    </citation>
    <scope>NUCLEOTIDE SEQUENCE [LARGE SCALE GENOMIC DNA]</scope>
    <source>
        <strain evidence="3 4">CGMCC 1.8499</strain>
    </source>
</reference>
<evidence type="ECO:0000313" key="3">
    <source>
        <dbReference type="EMBL" id="SFT53719.1"/>
    </source>
</evidence>
<geneLocation type="plasmid" evidence="2 5">
    <name>unnamed1</name>
</geneLocation>